<feature type="transmembrane region" description="Helical" evidence="2">
    <location>
        <begin position="449"/>
        <end position="473"/>
    </location>
</feature>
<dbReference type="GeneID" id="105442193"/>
<feature type="transmembrane region" description="Helical" evidence="2">
    <location>
        <begin position="360"/>
        <end position="386"/>
    </location>
</feature>
<dbReference type="Pfam" id="PF07690">
    <property type="entry name" value="MFS_1"/>
    <property type="match status" value="1"/>
</dbReference>
<dbReference type="OrthoDB" id="6509908at2759"/>
<feature type="region of interest" description="Disordered" evidence="1">
    <location>
        <begin position="556"/>
        <end position="580"/>
    </location>
</feature>
<accession>A0A7M7NPP5</accession>
<keyword evidence="2" id="KW-0472">Membrane</keyword>
<feature type="transmembrane region" description="Helical" evidence="2">
    <location>
        <begin position="107"/>
        <end position="129"/>
    </location>
</feature>
<feature type="transmembrane region" description="Helical" evidence="2">
    <location>
        <begin position="485"/>
        <end position="504"/>
    </location>
</feature>
<dbReference type="PANTHER" id="PTHR11360:SF172">
    <property type="entry name" value="MAJOR FACILITATOR SUPERFAMILY (MFS) PROFILE DOMAIN-CONTAINING PROTEIN"/>
    <property type="match status" value="1"/>
</dbReference>
<feature type="transmembrane region" description="Helical" evidence="2">
    <location>
        <begin position="516"/>
        <end position="537"/>
    </location>
</feature>
<evidence type="ECO:0000256" key="1">
    <source>
        <dbReference type="SAM" id="MobiDB-lite"/>
    </source>
</evidence>
<dbReference type="Proteomes" id="UP000007110">
    <property type="component" value="Unassembled WGS sequence"/>
</dbReference>
<evidence type="ECO:0000313" key="3">
    <source>
        <dbReference type="EnsemblMetazoa" id="XP_030839794"/>
    </source>
</evidence>
<feature type="transmembrane region" description="Helical" evidence="2">
    <location>
        <begin position="425"/>
        <end position="443"/>
    </location>
</feature>
<evidence type="ECO:0000256" key="2">
    <source>
        <dbReference type="SAM" id="Phobius"/>
    </source>
</evidence>
<keyword evidence="2" id="KW-0812">Transmembrane</keyword>
<feature type="compositionally biased region" description="Basic and acidic residues" evidence="1">
    <location>
        <begin position="565"/>
        <end position="580"/>
    </location>
</feature>
<dbReference type="KEGG" id="spu:105442193"/>
<reference evidence="3" key="2">
    <citation type="submission" date="2021-01" db="UniProtKB">
        <authorList>
            <consortium name="EnsemblMetazoa"/>
        </authorList>
    </citation>
    <scope>IDENTIFICATION</scope>
</reference>
<feature type="transmembrane region" description="Helical" evidence="2">
    <location>
        <begin position="46"/>
        <end position="70"/>
    </location>
</feature>
<reference evidence="4" key="1">
    <citation type="submission" date="2015-02" db="EMBL/GenBank/DDBJ databases">
        <title>Genome sequencing for Strongylocentrotus purpuratus.</title>
        <authorList>
            <person name="Murali S."/>
            <person name="Liu Y."/>
            <person name="Vee V."/>
            <person name="English A."/>
            <person name="Wang M."/>
            <person name="Skinner E."/>
            <person name="Han Y."/>
            <person name="Muzny D.M."/>
            <person name="Worley K.C."/>
            <person name="Gibbs R.A."/>
        </authorList>
    </citation>
    <scope>NUCLEOTIDE SEQUENCE</scope>
</reference>
<dbReference type="InterPro" id="IPR036259">
    <property type="entry name" value="MFS_trans_sf"/>
</dbReference>
<dbReference type="InterPro" id="IPR050327">
    <property type="entry name" value="Proton-linked_MCT"/>
</dbReference>
<feature type="compositionally biased region" description="Basic and acidic residues" evidence="1">
    <location>
        <begin position="159"/>
        <end position="176"/>
    </location>
</feature>
<keyword evidence="4" id="KW-1185">Reference proteome</keyword>
<keyword evidence="2" id="KW-1133">Transmembrane helix</keyword>
<feature type="compositionally biased region" description="Basic and acidic residues" evidence="1">
    <location>
        <begin position="138"/>
        <end position="152"/>
    </location>
</feature>
<dbReference type="PANTHER" id="PTHR11360">
    <property type="entry name" value="MONOCARBOXYLATE TRANSPORTER"/>
    <property type="match status" value="1"/>
</dbReference>
<dbReference type="GO" id="GO:0005886">
    <property type="term" value="C:plasma membrane"/>
    <property type="evidence" value="ECO:0000318"/>
    <property type="project" value="GO_Central"/>
</dbReference>
<protein>
    <submittedName>
        <fullName evidence="3">Uncharacterized protein</fullName>
    </submittedName>
</protein>
<feature type="transmembrane region" description="Helical" evidence="2">
    <location>
        <begin position="77"/>
        <end position="101"/>
    </location>
</feature>
<sequence length="580" mass="63785">MIAPFVKLASERFGYRSVAISGVVSTSAGVFMTSFLSSLIPMFATFGVMAGIGAGLFTVCAFDLIVLYFPERNTMRAVAIASTGSTTGMLAFSQIMALLLRKYGWRITLRVMGGLLFTVGLPSVMTYIVPSRLHSNKDNENEDCKMVPRDKTSSTAKAPLHENSRRLLDQSHDSARDASIGDQVQCTSDSKAYRTEEGLGEDVDSLLEDGEIISDDTEVVAEISDIGEMPVRGSEYTEDDLVNPDSEIALLDNKEQSESLMNFNAPSQTASTASKMDPLISAYEFEENIIPEDQSVMKTESAFQLNSLSYNNHDNGDTYKNLSILEDGDNVMTRSELAEEDHQDPRMLWKIGRALTFPELWMVAISNILNGIGDCFYYINVISYLMSIGFEEETGVQFVSFTALSSLVCKVLLVLVGEYVPFPRIFLQVFANFISILALIAFMLVTNVVPVLCIAIAAGMTMAISNVVIFSLAPDLFGAKKAIETSAVLYLSYGSGFLLGSLVGQSIDKTGSYTSALFAFIGIFVTSGILLLMAPLYQRLFAPERFVTFDLHRRKREARSKNRKSVKDQGENRENSDKQG</sequence>
<proteinExistence type="predicted"/>
<dbReference type="AlphaFoldDB" id="A0A7M7NPP5"/>
<dbReference type="InterPro" id="IPR011701">
    <property type="entry name" value="MFS"/>
</dbReference>
<dbReference type="InParanoid" id="A0A7M7NPP5"/>
<evidence type="ECO:0000313" key="4">
    <source>
        <dbReference type="Proteomes" id="UP000007110"/>
    </source>
</evidence>
<dbReference type="Gene3D" id="1.20.1250.20">
    <property type="entry name" value="MFS general substrate transporter like domains"/>
    <property type="match status" value="2"/>
</dbReference>
<dbReference type="GO" id="GO:0008028">
    <property type="term" value="F:monocarboxylic acid transmembrane transporter activity"/>
    <property type="evidence" value="ECO:0000318"/>
    <property type="project" value="GO_Central"/>
</dbReference>
<feature type="transmembrane region" description="Helical" evidence="2">
    <location>
        <begin position="18"/>
        <end position="40"/>
    </location>
</feature>
<dbReference type="EnsemblMetazoa" id="XM_030983934">
    <property type="protein sequence ID" value="XP_030839794"/>
    <property type="gene ID" value="LOC105442193"/>
</dbReference>
<dbReference type="OMA" id="MKTESAF"/>
<dbReference type="RefSeq" id="XP_030839794.1">
    <property type="nucleotide sequence ID" value="XM_030983934.1"/>
</dbReference>
<feature type="region of interest" description="Disordered" evidence="1">
    <location>
        <begin position="138"/>
        <end position="183"/>
    </location>
</feature>
<name>A0A7M7NPP5_STRPU</name>
<organism evidence="3 4">
    <name type="scientific">Strongylocentrotus purpuratus</name>
    <name type="common">Purple sea urchin</name>
    <dbReference type="NCBI Taxonomy" id="7668"/>
    <lineage>
        <taxon>Eukaryota</taxon>
        <taxon>Metazoa</taxon>
        <taxon>Echinodermata</taxon>
        <taxon>Eleutherozoa</taxon>
        <taxon>Echinozoa</taxon>
        <taxon>Echinoidea</taxon>
        <taxon>Euechinoidea</taxon>
        <taxon>Echinacea</taxon>
        <taxon>Camarodonta</taxon>
        <taxon>Echinidea</taxon>
        <taxon>Strongylocentrotidae</taxon>
        <taxon>Strongylocentrotus</taxon>
    </lineage>
</organism>
<dbReference type="SUPFAM" id="SSF103473">
    <property type="entry name" value="MFS general substrate transporter"/>
    <property type="match status" value="1"/>
</dbReference>
<feature type="transmembrane region" description="Helical" evidence="2">
    <location>
        <begin position="398"/>
        <end position="416"/>
    </location>
</feature>